<dbReference type="GO" id="GO:0000155">
    <property type="term" value="F:phosphorelay sensor kinase activity"/>
    <property type="evidence" value="ECO:0007669"/>
    <property type="project" value="InterPro"/>
</dbReference>
<sequence>MDHDELVSTFGQTVGIEKARSLIQQTLAELDISPAESYSSHEVADICETIGHRTDGYLEIVATEIQAREKAHRRFDTLVEEIPDPVVTVSFDGSVPTVTGLNPAFEATFGYGTEVIGRSLPELIAPEDADSEPVDVWFRSDTDGGVEVDRLTAERERRTFIFQPVIVSGFDGEIEGYGVYTDITDRKRRERRLTRQNEQLERFVSVVSHDLRNPLTVAQGNAELARSSLSDSDAAEHLEEVISAQDRMESLIDDLLALASQGRIVDDPGPVRLTNVVSKSWHYVETADARLVEEFSGDVTIEADGDRLCQLFENLFRNAIEHGRADDPVTGEPTVTVRVGWDEGVLFVEDDGPGVSADEREEVFGHGYTTSQEGTGFGLAIVDAIADAHGWTIDLVDGRVGGARFVIHGVSVVRVS</sequence>
<dbReference type="InterPro" id="IPR004358">
    <property type="entry name" value="Sig_transdc_His_kin-like_C"/>
</dbReference>
<dbReference type="InterPro" id="IPR003661">
    <property type="entry name" value="HisK_dim/P_dom"/>
</dbReference>
<dbReference type="InterPro" id="IPR050736">
    <property type="entry name" value="Sensor_HK_Regulatory"/>
</dbReference>
<dbReference type="InterPro" id="IPR036097">
    <property type="entry name" value="HisK_dim/P_sf"/>
</dbReference>
<dbReference type="Gene3D" id="3.30.450.20">
    <property type="entry name" value="PAS domain"/>
    <property type="match status" value="1"/>
</dbReference>
<dbReference type="PANTHER" id="PTHR43711:SF1">
    <property type="entry name" value="HISTIDINE KINASE 1"/>
    <property type="match status" value="1"/>
</dbReference>
<keyword evidence="3" id="KW-0597">Phosphoprotein</keyword>
<feature type="domain" description="PAS" evidence="8">
    <location>
        <begin position="71"/>
        <end position="128"/>
    </location>
</feature>
<dbReference type="InterPro" id="IPR005467">
    <property type="entry name" value="His_kinase_dom"/>
</dbReference>
<dbReference type="PROSITE" id="PS50112">
    <property type="entry name" value="PAS"/>
    <property type="match status" value="1"/>
</dbReference>
<evidence type="ECO:0000256" key="3">
    <source>
        <dbReference type="ARBA" id="ARBA00022553"/>
    </source>
</evidence>
<dbReference type="InterPro" id="IPR000014">
    <property type="entry name" value="PAS"/>
</dbReference>
<dbReference type="RefSeq" id="WP_124176852.1">
    <property type="nucleotide sequence ID" value="NZ_REFY01000001.1"/>
</dbReference>
<dbReference type="InterPro" id="IPR036890">
    <property type="entry name" value="HATPase_C_sf"/>
</dbReference>
<evidence type="ECO:0000313" key="10">
    <source>
        <dbReference type="Proteomes" id="UP000273828"/>
    </source>
</evidence>
<dbReference type="Pfam" id="PF00512">
    <property type="entry name" value="HisKA"/>
    <property type="match status" value="1"/>
</dbReference>
<dbReference type="SMART" id="SM00387">
    <property type="entry name" value="HATPase_c"/>
    <property type="match status" value="1"/>
</dbReference>
<reference evidence="9 10" key="1">
    <citation type="submission" date="2018-10" db="EMBL/GenBank/DDBJ databases">
        <title>Natrarchaeobius chitinivorans gen. nov., sp. nov., and Natrarchaeobius haloalkaliphilus sp. nov., alkaliphilic, chitin-utilizing haloarchaea from hypersaline alkaline lakes.</title>
        <authorList>
            <person name="Sorokin D.Y."/>
            <person name="Elcheninov A.G."/>
            <person name="Kostrikina N.A."/>
            <person name="Bale N.J."/>
            <person name="Sinninghe Damste J.S."/>
            <person name="Khijniak T.V."/>
            <person name="Kublanov I.V."/>
            <person name="Toshchakov S.V."/>
        </authorList>
    </citation>
    <scope>NUCLEOTIDE SEQUENCE [LARGE SCALE GENOMIC DNA]</scope>
    <source>
        <strain evidence="9 10">AArcht-Sl</strain>
    </source>
</reference>
<evidence type="ECO:0000259" key="7">
    <source>
        <dbReference type="PROSITE" id="PS50109"/>
    </source>
</evidence>
<dbReference type="OrthoDB" id="8127at2157"/>
<dbReference type="CDD" id="cd00082">
    <property type="entry name" value="HisKA"/>
    <property type="match status" value="1"/>
</dbReference>
<protein>
    <recommendedName>
        <fullName evidence="2">histidine kinase</fullName>
        <ecNumber evidence="2">2.7.13.3</ecNumber>
    </recommendedName>
</protein>
<keyword evidence="10" id="KW-1185">Reference proteome</keyword>
<dbReference type="EC" id="2.7.13.3" evidence="2"/>
<evidence type="ECO:0000259" key="8">
    <source>
        <dbReference type="PROSITE" id="PS50112"/>
    </source>
</evidence>
<evidence type="ECO:0000256" key="6">
    <source>
        <dbReference type="ARBA" id="ARBA00023012"/>
    </source>
</evidence>
<dbReference type="SUPFAM" id="SSF55785">
    <property type="entry name" value="PYP-like sensor domain (PAS domain)"/>
    <property type="match status" value="1"/>
</dbReference>
<dbReference type="InterPro" id="IPR003594">
    <property type="entry name" value="HATPase_dom"/>
</dbReference>
<gene>
    <name evidence="9" type="ORF">EA462_01765</name>
</gene>
<evidence type="ECO:0000256" key="4">
    <source>
        <dbReference type="ARBA" id="ARBA00022679"/>
    </source>
</evidence>
<keyword evidence="6" id="KW-0902">Two-component regulatory system</keyword>
<evidence type="ECO:0000256" key="5">
    <source>
        <dbReference type="ARBA" id="ARBA00022777"/>
    </source>
</evidence>
<dbReference type="Pfam" id="PF02518">
    <property type="entry name" value="HATPase_c"/>
    <property type="match status" value="1"/>
</dbReference>
<evidence type="ECO:0000256" key="1">
    <source>
        <dbReference type="ARBA" id="ARBA00000085"/>
    </source>
</evidence>
<dbReference type="EMBL" id="REFY01000001">
    <property type="protein sequence ID" value="RQG92967.1"/>
    <property type="molecule type" value="Genomic_DNA"/>
</dbReference>
<dbReference type="AlphaFoldDB" id="A0A3N6LVZ3"/>
<dbReference type="PRINTS" id="PR00344">
    <property type="entry name" value="BCTRLSENSOR"/>
</dbReference>
<dbReference type="PROSITE" id="PS50109">
    <property type="entry name" value="HIS_KIN"/>
    <property type="match status" value="1"/>
</dbReference>
<dbReference type="Gene3D" id="1.10.287.130">
    <property type="match status" value="1"/>
</dbReference>
<dbReference type="Gene3D" id="3.30.565.10">
    <property type="entry name" value="Histidine kinase-like ATPase, C-terminal domain"/>
    <property type="match status" value="1"/>
</dbReference>
<dbReference type="SMART" id="SM00388">
    <property type="entry name" value="HisKA"/>
    <property type="match status" value="1"/>
</dbReference>
<comment type="caution">
    <text evidence="9">The sequence shown here is derived from an EMBL/GenBank/DDBJ whole genome shotgun (WGS) entry which is preliminary data.</text>
</comment>
<keyword evidence="5" id="KW-0418">Kinase</keyword>
<name>A0A3N6LVZ3_9EURY</name>
<dbReference type="SUPFAM" id="SSF55874">
    <property type="entry name" value="ATPase domain of HSP90 chaperone/DNA topoisomerase II/histidine kinase"/>
    <property type="match status" value="1"/>
</dbReference>
<dbReference type="SUPFAM" id="SSF47384">
    <property type="entry name" value="Homodimeric domain of signal transducing histidine kinase"/>
    <property type="match status" value="1"/>
</dbReference>
<comment type="catalytic activity">
    <reaction evidence="1">
        <text>ATP + protein L-histidine = ADP + protein N-phospho-L-histidine.</text>
        <dbReference type="EC" id="2.7.13.3"/>
    </reaction>
</comment>
<dbReference type="PANTHER" id="PTHR43711">
    <property type="entry name" value="TWO-COMPONENT HISTIDINE KINASE"/>
    <property type="match status" value="1"/>
</dbReference>
<dbReference type="InterPro" id="IPR035965">
    <property type="entry name" value="PAS-like_dom_sf"/>
</dbReference>
<keyword evidence="4" id="KW-0808">Transferase</keyword>
<evidence type="ECO:0000256" key="2">
    <source>
        <dbReference type="ARBA" id="ARBA00012438"/>
    </source>
</evidence>
<evidence type="ECO:0000313" key="9">
    <source>
        <dbReference type="EMBL" id="RQG92967.1"/>
    </source>
</evidence>
<organism evidence="9 10">
    <name type="scientific">Natrarchaeobius halalkaliphilus</name>
    <dbReference type="NCBI Taxonomy" id="1679091"/>
    <lineage>
        <taxon>Archaea</taxon>
        <taxon>Methanobacteriati</taxon>
        <taxon>Methanobacteriota</taxon>
        <taxon>Stenosarchaea group</taxon>
        <taxon>Halobacteria</taxon>
        <taxon>Halobacteriales</taxon>
        <taxon>Natrialbaceae</taxon>
        <taxon>Natrarchaeobius</taxon>
    </lineage>
</organism>
<dbReference type="Proteomes" id="UP000273828">
    <property type="component" value="Unassembled WGS sequence"/>
</dbReference>
<proteinExistence type="predicted"/>
<dbReference type="Pfam" id="PF13188">
    <property type="entry name" value="PAS_8"/>
    <property type="match status" value="1"/>
</dbReference>
<dbReference type="CDD" id="cd00130">
    <property type="entry name" value="PAS"/>
    <property type="match status" value="1"/>
</dbReference>
<dbReference type="SMART" id="SM00091">
    <property type="entry name" value="PAS"/>
    <property type="match status" value="1"/>
</dbReference>
<feature type="domain" description="Histidine kinase" evidence="7">
    <location>
        <begin position="206"/>
        <end position="407"/>
    </location>
</feature>
<dbReference type="NCBIfam" id="TIGR00229">
    <property type="entry name" value="sensory_box"/>
    <property type="match status" value="1"/>
</dbReference>
<accession>A0A3N6LVZ3</accession>